<gene>
    <name evidence="3" type="ORF">BN9_105130</name>
</gene>
<dbReference type="AlphaFoldDB" id="A0A024GS90"/>
<proteinExistence type="predicted"/>
<keyword evidence="2" id="KW-0732">Signal</keyword>
<feature type="compositionally biased region" description="Basic and acidic residues" evidence="1">
    <location>
        <begin position="315"/>
        <end position="334"/>
    </location>
</feature>
<reference evidence="3 4" key="1">
    <citation type="submission" date="2012-05" db="EMBL/GenBank/DDBJ databases">
        <title>Recombination and specialization in a pathogen metapopulation.</title>
        <authorList>
            <person name="Gardiner A."/>
            <person name="Kemen E."/>
            <person name="Schultz-Larsen T."/>
            <person name="MacLean D."/>
            <person name="Van Oosterhout C."/>
            <person name="Jones J.D.G."/>
        </authorList>
    </citation>
    <scope>NUCLEOTIDE SEQUENCE [LARGE SCALE GENOMIC DNA]</scope>
    <source>
        <strain evidence="3 4">Ac Nc2</strain>
    </source>
</reference>
<feature type="region of interest" description="Disordered" evidence="1">
    <location>
        <begin position="313"/>
        <end position="334"/>
    </location>
</feature>
<evidence type="ECO:0000256" key="1">
    <source>
        <dbReference type="SAM" id="MobiDB-lite"/>
    </source>
</evidence>
<evidence type="ECO:0000313" key="3">
    <source>
        <dbReference type="EMBL" id="CCI49231.1"/>
    </source>
</evidence>
<comment type="caution">
    <text evidence="3">The sequence shown here is derived from an EMBL/GenBank/DDBJ whole genome shotgun (WGS) entry which is preliminary data.</text>
</comment>
<feature type="chain" id="PRO_5001529642" evidence="2">
    <location>
        <begin position="20"/>
        <end position="702"/>
    </location>
</feature>
<dbReference type="EMBL" id="CAIX01000282">
    <property type="protein sequence ID" value="CCI49231.1"/>
    <property type="molecule type" value="Genomic_DNA"/>
</dbReference>
<protein>
    <submittedName>
        <fullName evidence="3">Uncharacterized protein</fullName>
    </submittedName>
</protein>
<name>A0A024GS90_9STRA</name>
<dbReference type="Proteomes" id="UP000053237">
    <property type="component" value="Unassembled WGS sequence"/>
</dbReference>
<evidence type="ECO:0000313" key="4">
    <source>
        <dbReference type="Proteomes" id="UP000053237"/>
    </source>
</evidence>
<keyword evidence="4" id="KW-1185">Reference proteome</keyword>
<evidence type="ECO:0000256" key="2">
    <source>
        <dbReference type="SAM" id="SignalP"/>
    </source>
</evidence>
<organism evidence="3 4">
    <name type="scientific">Albugo candida</name>
    <dbReference type="NCBI Taxonomy" id="65357"/>
    <lineage>
        <taxon>Eukaryota</taxon>
        <taxon>Sar</taxon>
        <taxon>Stramenopiles</taxon>
        <taxon>Oomycota</taxon>
        <taxon>Peronosporomycetes</taxon>
        <taxon>Albuginales</taxon>
        <taxon>Albuginaceae</taxon>
        <taxon>Albugo</taxon>
    </lineage>
</organism>
<accession>A0A024GS90</accession>
<sequence length="702" mass="80425">MLSTALYVLLLDALVLVYGKEQFNCVQNMAAIFNVTSGIQKDFSGCHRCLVTFIGIKRIDLIQASQAYRLYWVYGLHTNLVKAFLSYCNTMETCRISVAETKSNILNHSIQRGYQHVTSTRESSMVDNSIYLLTASIAETEGKVAENIIYSRLGSYDKSFSIRKQVWKIPVFVESNLQAREMFSVLADQQSKASSMLHQAQEFDSDKIENILGTENLQSDRSSMRCIIIPSYHEDAVCRECVAMHRDSLSIRTYVSFYRAISMSAELCVFRSIHESKKIIESCKKTFCSKMDSWGSSECDRVLNIFAMRQQGSEKTNDIQDDTNQRHESEISHEKRKNLKEIRQILQYLAHKRMARLSKRNAGMLQAFTFTNTLGILELNDLVCINSTSAINRNTECIGHIMKNVVGPRVVIFLAARNAIVLVARSDQITTTRKDCKLVWLEKPDCKLYLGTQLMNTEMYKIPQNPGFKASFCLISYHTPSKQLTCTRRMRHSFSLVSQEPRIDTLTKTSILIDISGLDSKKIMPLYQNMELECRQTSCVRIQEVPHGFCSEHRDFIMATPKQSPVQVVIHQFTKNRIPVGLWPPKNYINFHNVDDVAFQKSYSRYFLDSGTELRTASDSIAFVEYECEKSKQMHCVSCLLQHTEVYLSYDDKSTTRGYVWMRPALSGVLESCVGDKMCSRLTYNANRAQLERPGELRQWTV</sequence>
<dbReference type="InParanoid" id="A0A024GS90"/>
<feature type="signal peptide" evidence="2">
    <location>
        <begin position="1"/>
        <end position="19"/>
    </location>
</feature>